<dbReference type="HAMAP" id="MF_00073">
    <property type="entry name" value="NusB"/>
    <property type="match status" value="1"/>
</dbReference>
<proteinExistence type="inferred from homology"/>
<dbReference type="RefSeq" id="WP_146854196.1">
    <property type="nucleotide sequence ID" value="NZ_BKAG01000047.1"/>
</dbReference>
<evidence type="ECO:0000256" key="6">
    <source>
        <dbReference type="HAMAP-Rule" id="MF_00073"/>
    </source>
</evidence>
<evidence type="ECO:0000256" key="5">
    <source>
        <dbReference type="ARBA" id="ARBA00023163"/>
    </source>
</evidence>
<gene>
    <name evidence="6 8" type="primary">nusB</name>
    <name evidence="8" type="ORF">BGE01nite_46600</name>
</gene>
<evidence type="ECO:0000256" key="4">
    <source>
        <dbReference type="ARBA" id="ARBA00023015"/>
    </source>
</evidence>
<feature type="domain" description="NusB/RsmB/TIM44" evidence="7">
    <location>
        <begin position="7"/>
        <end position="130"/>
    </location>
</feature>
<evidence type="ECO:0000313" key="8">
    <source>
        <dbReference type="EMBL" id="GEP45369.1"/>
    </source>
</evidence>
<dbReference type="AlphaFoldDB" id="A0A512MF52"/>
<dbReference type="InterPro" id="IPR035926">
    <property type="entry name" value="NusB-like_sf"/>
</dbReference>
<dbReference type="Gene3D" id="1.10.940.10">
    <property type="entry name" value="NusB-like"/>
    <property type="match status" value="1"/>
</dbReference>
<keyword evidence="3 6" id="KW-0694">RNA-binding</keyword>
<evidence type="ECO:0000256" key="1">
    <source>
        <dbReference type="ARBA" id="ARBA00005952"/>
    </source>
</evidence>
<dbReference type="InterPro" id="IPR011605">
    <property type="entry name" value="NusB_fam"/>
</dbReference>
<evidence type="ECO:0000259" key="7">
    <source>
        <dbReference type="Pfam" id="PF01029"/>
    </source>
</evidence>
<dbReference type="CDD" id="cd00619">
    <property type="entry name" value="Terminator_NusB"/>
    <property type="match status" value="1"/>
</dbReference>
<dbReference type="InterPro" id="IPR006027">
    <property type="entry name" value="NusB_RsmB_TIM44"/>
</dbReference>
<keyword evidence="4 6" id="KW-0805">Transcription regulation</keyword>
<dbReference type="PANTHER" id="PTHR11078">
    <property type="entry name" value="N UTILIZATION SUBSTANCE PROTEIN B-RELATED"/>
    <property type="match status" value="1"/>
</dbReference>
<comment type="function">
    <text evidence="6">Involved in transcription antitermination. Required for transcription of ribosomal RNA (rRNA) genes. Binds specifically to the boxA antiterminator sequence of the ribosomal RNA (rrn) operons.</text>
</comment>
<evidence type="ECO:0000256" key="2">
    <source>
        <dbReference type="ARBA" id="ARBA00022814"/>
    </source>
</evidence>
<dbReference type="NCBIfam" id="TIGR01951">
    <property type="entry name" value="nusB"/>
    <property type="match status" value="1"/>
</dbReference>
<comment type="similarity">
    <text evidence="1 6">Belongs to the NusB family.</text>
</comment>
<dbReference type="Proteomes" id="UP000321577">
    <property type="component" value="Unassembled WGS sequence"/>
</dbReference>
<keyword evidence="2 6" id="KW-0889">Transcription antitermination</keyword>
<comment type="caution">
    <text evidence="8">The sequence shown here is derived from an EMBL/GenBank/DDBJ whole genome shotgun (WGS) entry which is preliminary data.</text>
</comment>
<dbReference type="GO" id="GO:0003723">
    <property type="term" value="F:RNA binding"/>
    <property type="evidence" value="ECO:0007669"/>
    <property type="project" value="UniProtKB-UniRule"/>
</dbReference>
<protein>
    <recommendedName>
        <fullName evidence="6">Transcription antitermination protein NusB</fullName>
    </recommendedName>
    <alternativeName>
        <fullName evidence="6">Antitermination factor NusB</fullName>
    </alternativeName>
</protein>
<dbReference type="Pfam" id="PF01029">
    <property type="entry name" value="NusB"/>
    <property type="match status" value="1"/>
</dbReference>
<keyword evidence="9" id="KW-1185">Reference proteome</keyword>
<dbReference type="EMBL" id="BKAG01000047">
    <property type="protein sequence ID" value="GEP45369.1"/>
    <property type="molecule type" value="Genomic_DNA"/>
</dbReference>
<dbReference type="PANTHER" id="PTHR11078:SF3">
    <property type="entry name" value="ANTITERMINATION NUSB DOMAIN-CONTAINING PROTEIN"/>
    <property type="match status" value="1"/>
</dbReference>
<evidence type="ECO:0000256" key="3">
    <source>
        <dbReference type="ARBA" id="ARBA00022884"/>
    </source>
</evidence>
<name>A0A512MF52_9BACT</name>
<dbReference type="GO" id="GO:0006353">
    <property type="term" value="P:DNA-templated transcription termination"/>
    <property type="evidence" value="ECO:0007669"/>
    <property type="project" value="UniProtKB-UniRule"/>
</dbReference>
<dbReference type="GO" id="GO:0005829">
    <property type="term" value="C:cytosol"/>
    <property type="evidence" value="ECO:0007669"/>
    <property type="project" value="TreeGrafter"/>
</dbReference>
<reference evidence="8 9" key="1">
    <citation type="submission" date="2019-07" db="EMBL/GenBank/DDBJ databases">
        <title>Whole genome shotgun sequence of Brevifollis gellanilyticus NBRC 108608.</title>
        <authorList>
            <person name="Hosoyama A."/>
            <person name="Uohara A."/>
            <person name="Ohji S."/>
            <person name="Ichikawa N."/>
        </authorList>
    </citation>
    <scope>NUCLEOTIDE SEQUENCE [LARGE SCALE GENOMIC DNA]</scope>
    <source>
        <strain evidence="8 9">NBRC 108608</strain>
    </source>
</reference>
<organism evidence="8 9">
    <name type="scientific">Brevifollis gellanilyticus</name>
    <dbReference type="NCBI Taxonomy" id="748831"/>
    <lineage>
        <taxon>Bacteria</taxon>
        <taxon>Pseudomonadati</taxon>
        <taxon>Verrucomicrobiota</taxon>
        <taxon>Verrucomicrobiia</taxon>
        <taxon>Verrucomicrobiales</taxon>
        <taxon>Verrucomicrobiaceae</taxon>
    </lineage>
</organism>
<dbReference type="OrthoDB" id="9811381at2"/>
<dbReference type="SUPFAM" id="SSF48013">
    <property type="entry name" value="NusB-like"/>
    <property type="match status" value="1"/>
</dbReference>
<sequence>MGKRREGREAAVQFLFAHELHSEHSTEEQAGFWEIHSAKPNVRAYAEELIRGVLAHLTEIDAIISPIVENFRIERLANVDRNILRVAVHELLHVPDVPAPVIMNEAIEVAKSLGGTESGAFVNGVLHKIASSIRPKPKKAE</sequence>
<dbReference type="GO" id="GO:0031564">
    <property type="term" value="P:transcription antitermination"/>
    <property type="evidence" value="ECO:0007669"/>
    <property type="project" value="UniProtKB-KW"/>
</dbReference>
<keyword evidence="5 6" id="KW-0804">Transcription</keyword>
<evidence type="ECO:0000313" key="9">
    <source>
        <dbReference type="Proteomes" id="UP000321577"/>
    </source>
</evidence>
<accession>A0A512MF52</accession>